<dbReference type="CDD" id="cd03784">
    <property type="entry name" value="GT1_Gtf-like"/>
    <property type="match status" value="1"/>
</dbReference>
<dbReference type="GO" id="GO:0035251">
    <property type="term" value="F:UDP-glucosyltransferase activity"/>
    <property type="evidence" value="ECO:0007669"/>
    <property type="project" value="TreeGrafter"/>
</dbReference>
<accession>A0AB40BX89</accession>
<protein>
    <recommendedName>
        <fullName evidence="4">Glycosyltransferase</fullName>
        <ecNumber evidence="4">2.4.1.-</ecNumber>
    </recommendedName>
</protein>
<keyword evidence="5" id="KW-1185">Reference proteome</keyword>
<keyword evidence="2 3" id="KW-0808">Transferase</keyword>
<dbReference type="RefSeq" id="XP_039131435.1">
    <property type="nucleotide sequence ID" value="XM_039275501.1"/>
</dbReference>
<name>A0AB40BX89_DIOCR</name>
<dbReference type="Pfam" id="PF00201">
    <property type="entry name" value="UDPGT"/>
    <property type="match status" value="1"/>
</dbReference>
<dbReference type="SUPFAM" id="SSF53756">
    <property type="entry name" value="UDP-Glycosyltransferase/glycogen phosphorylase"/>
    <property type="match status" value="1"/>
</dbReference>
<evidence type="ECO:0000256" key="3">
    <source>
        <dbReference type="RuleBase" id="RU003718"/>
    </source>
</evidence>
<evidence type="ECO:0000256" key="2">
    <source>
        <dbReference type="ARBA" id="ARBA00022679"/>
    </source>
</evidence>
<dbReference type="InterPro" id="IPR002213">
    <property type="entry name" value="UDP_glucos_trans"/>
</dbReference>
<evidence type="ECO:0000313" key="5">
    <source>
        <dbReference type="Proteomes" id="UP001515500"/>
    </source>
</evidence>
<dbReference type="PANTHER" id="PTHR48047:SF182">
    <property type="entry name" value="GLYCOSYLTRANSFERASE"/>
    <property type="match status" value="1"/>
</dbReference>
<dbReference type="AlphaFoldDB" id="A0AB40BX89"/>
<dbReference type="Gene3D" id="3.40.50.2000">
    <property type="entry name" value="Glycogen Phosphorylase B"/>
    <property type="match status" value="2"/>
</dbReference>
<dbReference type="EC" id="2.4.1.-" evidence="4"/>
<dbReference type="PANTHER" id="PTHR48047">
    <property type="entry name" value="GLYCOSYLTRANSFERASE"/>
    <property type="match status" value="1"/>
</dbReference>
<dbReference type="GeneID" id="120267819"/>
<comment type="similarity">
    <text evidence="1 3">Belongs to the UDP-glycosyltransferase family.</text>
</comment>
<proteinExistence type="inferred from homology"/>
<organism evidence="5 6">
    <name type="scientific">Dioscorea cayennensis subsp. rotundata</name>
    <name type="common">White Guinea yam</name>
    <name type="synonym">Dioscorea rotundata</name>
    <dbReference type="NCBI Taxonomy" id="55577"/>
    <lineage>
        <taxon>Eukaryota</taxon>
        <taxon>Viridiplantae</taxon>
        <taxon>Streptophyta</taxon>
        <taxon>Embryophyta</taxon>
        <taxon>Tracheophyta</taxon>
        <taxon>Spermatophyta</taxon>
        <taxon>Magnoliopsida</taxon>
        <taxon>Liliopsida</taxon>
        <taxon>Dioscoreales</taxon>
        <taxon>Dioscoreaceae</taxon>
        <taxon>Dioscorea</taxon>
    </lineage>
</organism>
<dbReference type="Proteomes" id="UP001515500">
    <property type="component" value="Chromosome 8"/>
</dbReference>
<sequence length="491" mass="53579">MAAGEPHFVIIPLLAQGHIIPACDMARLLATNGAIVTVVITPANLTRLHSFSTLISTSNLPIRLASLPFPSTAASIPDSCQNVDLVHSPDLFSNFFLAMSLLQTPLLEYLHGQHPPPTCIISDHFQPWGMNIARELSIPNLIFHGFSSFTLTAMLTIKNHKIYQSLTDVHKPFIIPGLPQPIETTKAKAPPFFYEEAPGFEKLAQEAIMAEDTCEGIVLNTCSEMESYFTQQLEELTGKKVYAIGPLPLANKDAASKAARGNKPSIDESQCLQWLDSMPESSVIYVSFGSITHTVAAQLIEIGAGLEASGLRFIWVIKESELMAAPEVGKWLTEEEGFEKRVEGRGMVIKGWAPQAAILGHSAVGGFVTHCGWNSVMESVSAGLPMLTWPHFADQFLNEKVVVEVLKVGVPVGIGKPIMYVFGEEMVVVGREVVEKGVKCLMECGGEGEERRKRVRELGEKVRKAVDKGGSSFENLIKLIEVGSKKLMKST</sequence>
<reference evidence="6" key="1">
    <citation type="submission" date="2025-08" db="UniProtKB">
        <authorList>
            <consortium name="RefSeq"/>
        </authorList>
    </citation>
    <scope>IDENTIFICATION</scope>
</reference>
<keyword evidence="3" id="KW-0328">Glycosyltransferase</keyword>
<evidence type="ECO:0000256" key="1">
    <source>
        <dbReference type="ARBA" id="ARBA00009995"/>
    </source>
</evidence>
<dbReference type="FunFam" id="3.40.50.2000:FF:000063">
    <property type="entry name" value="Glycosyltransferase"/>
    <property type="match status" value="1"/>
</dbReference>
<evidence type="ECO:0000256" key="4">
    <source>
        <dbReference type="RuleBase" id="RU362057"/>
    </source>
</evidence>
<dbReference type="PROSITE" id="PS00375">
    <property type="entry name" value="UDPGT"/>
    <property type="match status" value="1"/>
</dbReference>
<evidence type="ECO:0000313" key="6">
    <source>
        <dbReference type="RefSeq" id="XP_039131435.1"/>
    </source>
</evidence>
<dbReference type="InterPro" id="IPR035595">
    <property type="entry name" value="UDP_glycos_trans_CS"/>
</dbReference>
<gene>
    <name evidence="6" type="primary">LOC120267819</name>
</gene>